<dbReference type="EMBL" id="CP104013">
    <property type="protein sequence ID" value="UYP43915.1"/>
    <property type="molecule type" value="Genomic_DNA"/>
</dbReference>
<organism evidence="1 2">
    <name type="scientific">Candidatus Lokiarchaeum ossiferum</name>
    <dbReference type="NCBI Taxonomy" id="2951803"/>
    <lineage>
        <taxon>Archaea</taxon>
        <taxon>Promethearchaeati</taxon>
        <taxon>Promethearchaeota</taxon>
        <taxon>Promethearchaeia</taxon>
        <taxon>Promethearchaeales</taxon>
        <taxon>Promethearchaeaceae</taxon>
        <taxon>Candidatus Lokiarchaeum</taxon>
    </lineage>
</organism>
<sequence>MNTQKSTLKHKFTQPPKIISEQSFKRVDAIWDLGEKTDVHEFQLLPIQKKLVYFLNIITPNTAFFARISQKEKEAFSRSPALRMGRMITKKESVSIFT</sequence>
<keyword evidence="2" id="KW-1185">Reference proteome</keyword>
<reference evidence="1" key="1">
    <citation type="submission" date="2022-09" db="EMBL/GenBank/DDBJ databases">
        <title>Actin cytoskeleton and complex cell architecture in an #Asgard archaeon.</title>
        <authorList>
            <person name="Ponce Toledo R.I."/>
            <person name="Schleper C."/>
            <person name="Rodrigues Oliveira T."/>
            <person name="Wollweber F."/>
            <person name="Xu J."/>
            <person name="Rittmann S."/>
            <person name="Klingl A."/>
            <person name="Pilhofer M."/>
        </authorList>
    </citation>
    <scope>NUCLEOTIDE SEQUENCE</scope>
    <source>
        <strain evidence="1">B-35</strain>
    </source>
</reference>
<evidence type="ECO:0000313" key="2">
    <source>
        <dbReference type="Proteomes" id="UP001208689"/>
    </source>
</evidence>
<dbReference type="Proteomes" id="UP001208689">
    <property type="component" value="Chromosome"/>
</dbReference>
<gene>
    <name evidence="1" type="ORF">NEF87_000200</name>
</gene>
<name>A0ABY6HK67_9ARCH</name>
<protein>
    <submittedName>
        <fullName evidence="1">Uncharacterized protein</fullName>
    </submittedName>
</protein>
<accession>A0ABY6HK67</accession>
<evidence type="ECO:0000313" key="1">
    <source>
        <dbReference type="EMBL" id="UYP43915.1"/>
    </source>
</evidence>
<proteinExistence type="predicted"/>